<protein>
    <submittedName>
        <fullName evidence="1">Uncharacterized protein</fullName>
    </submittedName>
</protein>
<name>A0ABV8QH39_9GAMM</name>
<dbReference type="RefSeq" id="WP_379886383.1">
    <property type="nucleotide sequence ID" value="NZ_JBHSDI010000010.1"/>
</dbReference>
<proteinExistence type="predicted"/>
<sequence>MFLEGYAVSPKPLARAIRVGLLAGGAAGLAILAGCTGQGDRFVSADEANIGDAIKGELMSGSEINLKDGSRQGRHWVCGDGHEAGVLYRLNAPFLGDISLYDTEGNWLGNTHSTLESQASLLLSGGQACYLVVVSGSNLKDFGPYSLEPQTAPVAETLGDGVTVSGVVAEEEVVYPFTVDAPSSVSLRLSGGGRAGLSLRGEAESARPSLCGDDQQVMTAYLPAGEYEAVLTPGGQKKLPVDDQCDDTFASTGNGYRLSLDLSGLATGERNAGPLRSGDQITGTLAEPFATNEYTLAVEEPTRITLAVSSGEFDAVLTVRGGDTNIEVDDTDGNTDPRLDTLLMPGDYRIKVSGFEAEYGAYAIDVETTAFDGEFRNSGDLTSGEQLHGMADGVATNAYTLTLDQPTDVTIGLSSSVFDTLLTLQGEGVSLTDDDGGGGTDSRLNTVLGPGEYLVEVSSYAGPASGPFLLETSTSPYEGAIRQGCDEGQSGTCAIESDATVYDELSEDARQYEFVLEEPEQVVVSMSSTAFDTLLSLEGLGISLEDDDGGGQTNSRITTALQPGTYRITADSYEGTGPFTLRLESDPLQQ</sequence>
<dbReference type="Gene3D" id="2.60.120.380">
    <property type="match status" value="3"/>
</dbReference>
<dbReference type="Proteomes" id="UP001595798">
    <property type="component" value="Unassembled WGS sequence"/>
</dbReference>
<gene>
    <name evidence="1" type="ORF">ACFOZ5_07415</name>
</gene>
<dbReference type="EMBL" id="JBHSDI010000010">
    <property type="protein sequence ID" value="MFC4258857.1"/>
    <property type="molecule type" value="Genomic_DNA"/>
</dbReference>
<evidence type="ECO:0000313" key="1">
    <source>
        <dbReference type="EMBL" id="MFC4258857.1"/>
    </source>
</evidence>
<organism evidence="1 2">
    <name type="scientific">Marinobacter lacisalsi</name>
    <dbReference type="NCBI Taxonomy" id="475979"/>
    <lineage>
        <taxon>Bacteria</taxon>
        <taxon>Pseudomonadati</taxon>
        <taxon>Pseudomonadota</taxon>
        <taxon>Gammaproteobacteria</taxon>
        <taxon>Pseudomonadales</taxon>
        <taxon>Marinobacteraceae</taxon>
        <taxon>Marinobacter</taxon>
    </lineage>
</organism>
<accession>A0ABV8QH39</accession>
<comment type="caution">
    <text evidence="1">The sequence shown here is derived from an EMBL/GenBank/DDBJ whole genome shotgun (WGS) entry which is preliminary data.</text>
</comment>
<evidence type="ECO:0000313" key="2">
    <source>
        <dbReference type="Proteomes" id="UP001595798"/>
    </source>
</evidence>
<reference evidence="2" key="1">
    <citation type="journal article" date="2019" name="Int. J. Syst. Evol. Microbiol.">
        <title>The Global Catalogue of Microorganisms (GCM) 10K type strain sequencing project: providing services to taxonomists for standard genome sequencing and annotation.</title>
        <authorList>
            <consortium name="The Broad Institute Genomics Platform"/>
            <consortium name="The Broad Institute Genome Sequencing Center for Infectious Disease"/>
            <person name="Wu L."/>
            <person name="Ma J."/>
        </authorList>
    </citation>
    <scope>NUCLEOTIDE SEQUENCE [LARGE SCALE GENOMIC DNA]</scope>
    <source>
        <strain evidence="2">CECT 7297</strain>
    </source>
</reference>
<keyword evidence="2" id="KW-1185">Reference proteome</keyword>